<feature type="compositionally biased region" description="Polar residues" evidence="4">
    <location>
        <begin position="184"/>
        <end position="193"/>
    </location>
</feature>
<dbReference type="CDD" id="cd19859">
    <property type="entry name" value="DSRM_STAU_rpt3"/>
    <property type="match status" value="1"/>
</dbReference>
<keyword evidence="5" id="KW-0812">Transmembrane</keyword>
<dbReference type="GO" id="GO:0032839">
    <property type="term" value="C:dendrite cytoplasm"/>
    <property type="evidence" value="ECO:0007669"/>
    <property type="project" value="GOC"/>
</dbReference>
<dbReference type="FunFam" id="3.30.160.20:FF:000007">
    <property type="entry name" value="Double-stranded RNA-binding protein Staufen homolog 1"/>
    <property type="match status" value="2"/>
</dbReference>
<dbReference type="PANTHER" id="PTHR46054:SF3">
    <property type="entry name" value="MATERNAL EFFECT PROTEIN STAUFEN"/>
    <property type="match status" value="1"/>
</dbReference>
<name>H6VUG7_LAOST</name>
<dbReference type="GO" id="GO:0003729">
    <property type="term" value="F:mRNA binding"/>
    <property type="evidence" value="ECO:0007669"/>
    <property type="project" value="TreeGrafter"/>
</dbReference>
<dbReference type="GO" id="GO:0007281">
    <property type="term" value="P:germ cell development"/>
    <property type="evidence" value="ECO:0007669"/>
    <property type="project" value="TreeGrafter"/>
</dbReference>
<dbReference type="GO" id="GO:0003725">
    <property type="term" value="F:double-stranded RNA binding"/>
    <property type="evidence" value="ECO:0007669"/>
    <property type="project" value="TreeGrafter"/>
</dbReference>
<dbReference type="SUPFAM" id="SSF54768">
    <property type="entry name" value="dsRNA-binding domain-like"/>
    <property type="match status" value="5"/>
</dbReference>
<dbReference type="InterPro" id="IPR014720">
    <property type="entry name" value="dsRBD_dom"/>
</dbReference>
<dbReference type="GO" id="GO:0043025">
    <property type="term" value="C:neuronal cell body"/>
    <property type="evidence" value="ECO:0007669"/>
    <property type="project" value="TreeGrafter"/>
</dbReference>
<organism evidence="7">
    <name type="scientific">Laodelphax striatellus</name>
    <name type="common">Small brown planthopper</name>
    <name type="synonym">Delphax striatella</name>
    <dbReference type="NCBI Taxonomy" id="195883"/>
    <lineage>
        <taxon>Eukaryota</taxon>
        <taxon>Metazoa</taxon>
        <taxon>Ecdysozoa</taxon>
        <taxon>Arthropoda</taxon>
        <taxon>Hexapoda</taxon>
        <taxon>Insecta</taxon>
        <taxon>Pterygota</taxon>
        <taxon>Neoptera</taxon>
        <taxon>Paraneoptera</taxon>
        <taxon>Hemiptera</taxon>
        <taxon>Auchenorrhyncha</taxon>
        <taxon>Fulgoroidea</taxon>
        <taxon>Delphacidae</taxon>
        <taxon>Criomorphinae</taxon>
        <taxon>Laodelphax</taxon>
    </lineage>
</organism>
<dbReference type="PANTHER" id="PTHR46054">
    <property type="entry name" value="MATERNAL EFFECT PROTEIN STAUFEN"/>
    <property type="match status" value="1"/>
</dbReference>
<proteinExistence type="evidence at transcript level"/>
<dbReference type="SMART" id="SM00358">
    <property type="entry name" value="DSRM"/>
    <property type="match status" value="5"/>
</dbReference>
<dbReference type="GO" id="GO:0035418">
    <property type="term" value="P:protein localization to synapse"/>
    <property type="evidence" value="ECO:0007669"/>
    <property type="project" value="TreeGrafter"/>
</dbReference>
<protein>
    <submittedName>
        <fullName evidence="7">Stau</fullName>
    </submittedName>
</protein>
<evidence type="ECO:0000259" key="6">
    <source>
        <dbReference type="PROSITE" id="PS50137"/>
    </source>
</evidence>
<accession>H6VUG7</accession>
<keyword evidence="5" id="KW-1133">Transmembrane helix</keyword>
<dbReference type="Pfam" id="PF00035">
    <property type="entry name" value="dsrm"/>
    <property type="match status" value="3"/>
</dbReference>
<sequence length="743" mass="81173">MTSNKSIGRKPAVSGWAIIIFWALSATTTYGYLYGQPVHLTAEEMANLFGPDGCLQGVLTMADMQPPPIQDTTITTCAAGGDQCPPSAETQEKESLQASSYTANFKEKTPMCLVNELARYNKISHQYRLTEEQGPPHQKRFMVTLKLGDEEYAAEGASIKKAQHAAASNALKLTKYDHPPPKASKNSRLSKGNITPTVELNALAMRRGEPTVYTIIEPTPDVRFNQYHYDHRGIYNQGRFPVPNSNMSYTRRTGSGRGTQGRFGPPMHDNQRAFGRNGAATFRVSVKVGDRTFEGEGITAQAARHDAASKALDELRHLPVEENRINKGFSPLSECEDFGSCVESDSSSDLKSPISLVHELALKRNLSVTFQVIDEKGPPHMRTFVTRCQVADSFVTTGEGNGKKISKKRAAEKMLEELRTLPPTTTVNASGLSGSMNRMKRKTNPTKKKSRNLIRAVNPTTTQEKPETEVVDEINSISRLIQIQQAKKEKEPVYTLKEERGGPRKKEFVIEVSVGEYSFNGTGPNKKLAKRNAAEGLLQEMGYSTPTTQPGYRKMNMYMNHEKQNVGGSGGRQLVPGVLLMTDNTRSSSTGSNGNSGFSNLQTTAALAKEYINGGNQNQNEIRPNSGDGMTGVRPKDQLMYLAKLLGFTVQYSDFPKGNHSEFLSLVSLSTEPPHVCHGSGKTTDQSHDQAALTALRALSKMGLDTVAPMKKENSQSGDGLYGSNIAPSAEVKASYVNGASSK</sequence>
<reference evidence="7" key="1">
    <citation type="submission" date="2011-10" db="EMBL/GenBank/DDBJ databases">
        <authorList>
            <person name="Lu D."/>
        </authorList>
    </citation>
    <scope>NUCLEOTIDE SEQUENCE</scope>
</reference>
<evidence type="ECO:0000256" key="1">
    <source>
        <dbReference type="ARBA" id="ARBA00022737"/>
    </source>
</evidence>
<feature type="domain" description="DRBM" evidence="6">
    <location>
        <begin position="195"/>
        <end position="317"/>
    </location>
</feature>
<dbReference type="CDD" id="cd19860">
    <property type="entry name" value="DSRM_STAU_rpt4"/>
    <property type="match status" value="1"/>
</dbReference>
<evidence type="ECO:0000256" key="3">
    <source>
        <dbReference type="PROSITE-ProRule" id="PRU00266"/>
    </source>
</evidence>
<dbReference type="CDD" id="cd19861">
    <property type="entry name" value="DSRM_STAU_rpt5"/>
    <property type="match status" value="1"/>
</dbReference>
<evidence type="ECO:0000256" key="4">
    <source>
        <dbReference type="SAM" id="MobiDB-lite"/>
    </source>
</evidence>
<feature type="region of interest" description="Disordered" evidence="4">
    <location>
        <begin position="174"/>
        <end position="193"/>
    </location>
</feature>
<feature type="compositionally biased region" description="Polar residues" evidence="4">
    <location>
        <begin position="427"/>
        <end position="436"/>
    </location>
</feature>
<reference evidence="7" key="2">
    <citation type="journal article" date="2013" name="Pest Manag. Sci.">
        <title>A functional study of two dsRNA binding protein genes in Laodelphax striatellus.</title>
        <authorList>
            <person name="Lu D.H."/>
            <person name="Wu M."/>
            <person name="Pu J."/>
            <person name="Feng A."/>
            <person name="Zhang Q."/>
            <person name="Han Z.J."/>
        </authorList>
    </citation>
    <scope>NUCLEOTIDE SEQUENCE</scope>
</reference>
<feature type="compositionally biased region" description="Basic residues" evidence="4">
    <location>
        <begin position="438"/>
        <end position="450"/>
    </location>
</feature>
<feature type="domain" description="DRBM" evidence="6">
    <location>
        <begin position="109"/>
        <end position="176"/>
    </location>
</feature>
<dbReference type="Pfam" id="PF16482">
    <property type="entry name" value="Staufen_C"/>
    <property type="match status" value="1"/>
</dbReference>
<keyword evidence="5" id="KW-0472">Membrane</keyword>
<dbReference type="GO" id="GO:0008298">
    <property type="term" value="P:intracellular mRNA localization"/>
    <property type="evidence" value="ECO:0007669"/>
    <property type="project" value="TreeGrafter"/>
</dbReference>
<dbReference type="InterPro" id="IPR032478">
    <property type="entry name" value="Staufen_C"/>
</dbReference>
<dbReference type="PROSITE" id="PS50137">
    <property type="entry name" value="DS_RBD"/>
    <property type="match status" value="5"/>
</dbReference>
<dbReference type="CDD" id="cd19857">
    <property type="entry name" value="DSRM_STAU_rpt1"/>
    <property type="match status" value="1"/>
</dbReference>
<dbReference type="GO" id="GO:0005886">
    <property type="term" value="C:plasma membrane"/>
    <property type="evidence" value="ECO:0007669"/>
    <property type="project" value="TreeGrafter"/>
</dbReference>
<feature type="domain" description="DRBM" evidence="6">
    <location>
        <begin position="352"/>
        <end position="420"/>
    </location>
</feature>
<dbReference type="GO" id="GO:0010468">
    <property type="term" value="P:regulation of gene expression"/>
    <property type="evidence" value="ECO:0007669"/>
    <property type="project" value="UniProtKB-ARBA"/>
</dbReference>
<feature type="transmembrane region" description="Helical" evidence="5">
    <location>
        <begin position="12"/>
        <end position="33"/>
    </location>
</feature>
<evidence type="ECO:0000256" key="5">
    <source>
        <dbReference type="SAM" id="Phobius"/>
    </source>
</evidence>
<dbReference type="AlphaFoldDB" id="H6VUG7"/>
<dbReference type="EMBL" id="JN882649">
    <property type="protein sequence ID" value="AFA41503.1"/>
    <property type="molecule type" value="mRNA"/>
</dbReference>
<dbReference type="InterPro" id="IPR051740">
    <property type="entry name" value="DRBM-containing_protein"/>
</dbReference>
<feature type="domain" description="DRBM" evidence="6">
    <location>
        <begin position="475"/>
        <end position="543"/>
    </location>
</feature>
<feature type="region of interest" description="Disordered" evidence="4">
    <location>
        <begin position="424"/>
        <end position="450"/>
    </location>
</feature>
<dbReference type="GO" id="GO:0098964">
    <property type="term" value="P:anterograde dendritic transport of messenger ribonucleoprotein complex"/>
    <property type="evidence" value="ECO:0007669"/>
    <property type="project" value="TreeGrafter"/>
</dbReference>
<keyword evidence="2 3" id="KW-0694">RNA-binding</keyword>
<evidence type="ECO:0000256" key="2">
    <source>
        <dbReference type="ARBA" id="ARBA00022884"/>
    </source>
</evidence>
<evidence type="ECO:0000313" key="7">
    <source>
        <dbReference type="EMBL" id="AFA41503.1"/>
    </source>
</evidence>
<dbReference type="GO" id="GO:0010494">
    <property type="term" value="C:cytoplasmic stress granule"/>
    <property type="evidence" value="ECO:0007669"/>
    <property type="project" value="TreeGrafter"/>
</dbReference>
<keyword evidence="1" id="KW-0677">Repeat</keyword>
<dbReference type="Gene3D" id="3.30.160.20">
    <property type="match status" value="5"/>
</dbReference>
<feature type="domain" description="DRBM" evidence="6">
    <location>
        <begin position="634"/>
        <end position="701"/>
    </location>
</feature>